<proteinExistence type="predicted"/>
<keyword evidence="2" id="KW-0472">Membrane</keyword>
<reference evidence="3" key="2">
    <citation type="submission" date="2025-09" db="UniProtKB">
        <authorList>
            <consortium name="Ensembl"/>
        </authorList>
    </citation>
    <scope>IDENTIFICATION</scope>
</reference>
<dbReference type="Ensembl" id="ENSPTIT00000009910.1">
    <property type="protein sequence ID" value="ENSPTIP00000006101.1"/>
    <property type="gene ID" value="ENSPTIG00000008127.1"/>
</dbReference>
<feature type="transmembrane region" description="Helical" evidence="2">
    <location>
        <begin position="56"/>
        <end position="77"/>
    </location>
</feature>
<name>A0A8C9JBR5_PANTA</name>
<dbReference type="AlphaFoldDB" id="A0A8C9JBR5"/>
<sequence length="82" mass="8870">MDGTETRQWRPEELALPHAFSPGRLSGASEDGLPSVSESHRVVSKPLGSEFSGLQVMVPFMFAGLGLSGAGMLFNYFRVRGK</sequence>
<protein>
    <submittedName>
        <fullName evidence="3">Uncharacterized protein</fullName>
    </submittedName>
</protein>
<evidence type="ECO:0000313" key="4">
    <source>
        <dbReference type="Proteomes" id="UP000675900"/>
    </source>
</evidence>
<reference evidence="3" key="1">
    <citation type="submission" date="2025-08" db="UniProtKB">
        <authorList>
            <consortium name="Ensembl"/>
        </authorList>
    </citation>
    <scope>IDENTIFICATION</scope>
</reference>
<keyword evidence="2" id="KW-0812">Transmembrane</keyword>
<dbReference type="GeneTree" id="ENSGT00930000152749"/>
<dbReference type="Proteomes" id="UP000675900">
    <property type="component" value="Unassembled WGS sequence"/>
</dbReference>
<keyword evidence="4" id="KW-1185">Reference proteome</keyword>
<feature type="region of interest" description="Disordered" evidence="1">
    <location>
        <begin position="1"/>
        <end position="39"/>
    </location>
</feature>
<evidence type="ECO:0000313" key="3">
    <source>
        <dbReference type="Ensembl" id="ENSPTIP00000006101.1"/>
    </source>
</evidence>
<evidence type="ECO:0000256" key="2">
    <source>
        <dbReference type="SAM" id="Phobius"/>
    </source>
</evidence>
<keyword evidence="2" id="KW-1133">Transmembrane helix</keyword>
<feature type="compositionally biased region" description="Basic and acidic residues" evidence="1">
    <location>
        <begin position="1"/>
        <end position="15"/>
    </location>
</feature>
<organism evidence="3 4">
    <name type="scientific">Panthera tigris altaica</name>
    <name type="common">Siberian tiger</name>
    <dbReference type="NCBI Taxonomy" id="74533"/>
    <lineage>
        <taxon>Eukaryota</taxon>
        <taxon>Metazoa</taxon>
        <taxon>Chordata</taxon>
        <taxon>Craniata</taxon>
        <taxon>Vertebrata</taxon>
        <taxon>Euteleostomi</taxon>
        <taxon>Mammalia</taxon>
        <taxon>Eutheria</taxon>
        <taxon>Laurasiatheria</taxon>
        <taxon>Carnivora</taxon>
        <taxon>Feliformia</taxon>
        <taxon>Felidae</taxon>
        <taxon>Pantherinae</taxon>
        <taxon>Panthera</taxon>
    </lineage>
</organism>
<accession>A0A8C9JBR5</accession>
<evidence type="ECO:0000256" key="1">
    <source>
        <dbReference type="SAM" id="MobiDB-lite"/>
    </source>
</evidence>